<dbReference type="InterPro" id="IPR025130">
    <property type="entry name" value="DUF4056"/>
</dbReference>
<reference evidence="2 3" key="1">
    <citation type="journal article" date="2014" name="Int. J. Syst. Evol. Microbiol.">
        <title>Complete genome sequence of Corynebacterium casei LMG S-19264T (=DSM 44701T), isolated from a smear-ripened cheese.</title>
        <authorList>
            <consortium name="US DOE Joint Genome Institute (JGI-PGF)"/>
            <person name="Walter F."/>
            <person name="Albersmeier A."/>
            <person name="Kalinowski J."/>
            <person name="Ruckert C."/>
        </authorList>
    </citation>
    <scope>NUCLEOTIDE SEQUENCE [LARGE SCALE GENOMIC DNA]</scope>
    <source>
        <strain evidence="2 3">NBRC 112785</strain>
    </source>
</reference>
<dbReference type="EMBL" id="BSPO01000002">
    <property type="protein sequence ID" value="GLS83280.1"/>
    <property type="molecule type" value="Genomic_DNA"/>
</dbReference>
<dbReference type="AlphaFoldDB" id="A0AA37TQ31"/>
<organism evidence="2 3">
    <name type="scientific">Paraferrimonas haliotis</name>
    <dbReference type="NCBI Taxonomy" id="2013866"/>
    <lineage>
        <taxon>Bacteria</taxon>
        <taxon>Pseudomonadati</taxon>
        <taxon>Pseudomonadota</taxon>
        <taxon>Gammaproteobacteria</taxon>
        <taxon>Alteromonadales</taxon>
        <taxon>Ferrimonadaceae</taxon>
        <taxon>Paraferrimonas</taxon>
    </lineage>
</organism>
<accession>A0AA37TQ31</accession>
<dbReference type="Pfam" id="PF13265">
    <property type="entry name" value="DUF4056"/>
    <property type="match status" value="1"/>
</dbReference>
<comment type="caution">
    <text evidence="2">The sequence shown here is derived from an EMBL/GenBank/DDBJ whole genome shotgun (WGS) entry which is preliminary data.</text>
</comment>
<evidence type="ECO:0000256" key="1">
    <source>
        <dbReference type="SAM" id="MobiDB-lite"/>
    </source>
</evidence>
<gene>
    <name evidence="2" type="ORF">GCM10007894_12570</name>
</gene>
<feature type="compositionally biased region" description="Polar residues" evidence="1">
    <location>
        <begin position="1"/>
        <end position="20"/>
    </location>
</feature>
<name>A0AA37TQ31_9GAMM</name>
<evidence type="ECO:0000313" key="2">
    <source>
        <dbReference type="EMBL" id="GLS83280.1"/>
    </source>
</evidence>
<feature type="region of interest" description="Disordered" evidence="1">
    <location>
        <begin position="1"/>
        <end position="22"/>
    </location>
</feature>
<evidence type="ECO:0008006" key="4">
    <source>
        <dbReference type="Google" id="ProtNLM"/>
    </source>
</evidence>
<dbReference type="Proteomes" id="UP001157439">
    <property type="component" value="Unassembled WGS sequence"/>
</dbReference>
<proteinExistence type="predicted"/>
<evidence type="ECO:0000313" key="3">
    <source>
        <dbReference type="Proteomes" id="UP001157439"/>
    </source>
</evidence>
<protein>
    <recommendedName>
        <fullName evidence="4">DUF4056 domain-containing protein</fullName>
    </recommendedName>
</protein>
<sequence>MSAAPSTLATQQALSDTPDPTLTKEVHFSEQSVFELPTNVRPCCAFGHNQKVAIYTLPVPLFRLSNSVDLETIGAHGYGAGSFSYQRPAPNQSRRTENNGLIYTQRGGFIDLAHVRDTADLTVALFYRIHPNLGKPHRIDLPPELGPRHIELSNFSVDGLSAEQRWQLAASLSARLAYFMAEAHEIAQGHGYRSFAPWSEAVSAYSVEDLYSNMLGAKLALAILNNHQAATRQQFNFHMTQWLNASLLELEAVPIKQTNALLDAVDGYWWNSNEPLPNKFTLLLRHYQLGDRQSPYLVASQLAQRSEHWPLLQSLYHGDVNPLNLSLQSELFGIQFDRVAKLWLSVEQRYADSFAHIPEPVWGDGFNHTQFATIAQFDERLDKQQLSLYLETNPHLAGPKLFERNQP</sequence>
<keyword evidence="3" id="KW-1185">Reference proteome</keyword>